<dbReference type="EMBL" id="MF417899">
    <property type="protein sequence ID" value="ASN69957.1"/>
    <property type="molecule type" value="Genomic_DNA"/>
</dbReference>
<evidence type="ECO:0000313" key="3">
    <source>
        <dbReference type="EMBL" id="ASN70032.1"/>
    </source>
</evidence>
<feature type="domain" description="Thoeris protein ThsB TIR-like" evidence="1">
    <location>
        <begin position="6"/>
        <end position="103"/>
    </location>
</feature>
<reference evidence="3" key="1">
    <citation type="submission" date="2017-06" db="EMBL/GenBank/DDBJ databases">
        <title>Novel phages from South African skin metaviromes.</title>
        <authorList>
            <person name="van Zyl L.J."/>
            <person name="Abrahams Y."/>
            <person name="Stander E.A."/>
            <person name="Kirby B.M."/>
            <person name="Clavaud C."/>
            <person name="Farcet C."/>
            <person name="Breton L."/>
            <person name="Trindade M.I."/>
        </authorList>
    </citation>
    <scope>NUCLEOTIDE SEQUENCE</scope>
</reference>
<dbReference type="InterPro" id="IPR036490">
    <property type="entry name" value="ThsB_TIR-like_sf"/>
</dbReference>
<evidence type="ECO:0000259" key="1">
    <source>
        <dbReference type="Pfam" id="PF08937"/>
    </source>
</evidence>
<dbReference type="Pfam" id="PF08937">
    <property type="entry name" value="ThsB_TIR"/>
    <property type="match status" value="1"/>
</dbReference>
<dbReference type="Gene3D" id="3.40.50.11200">
    <property type="match status" value="1"/>
</dbReference>
<dbReference type="InterPro" id="IPR015032">
    <property type="entry name" value="ThsB__TIR-like_domain"/>
</dbReference>
<gene>
    <name evidence="2" type="ORF">7S8_29</name>
    <name evidence="3" type="ORF">8AX1_38</name>
</gene>
<accession>A0A2H4J496</accession>
<protein>
    <recommendedName>
        <fullName evidence="1">Thoeris protein ThsB TIR-like domain-containing protein</fullName>
    </recommendedName>
</protein>
<dbReference type="SUPFAM" id="SSF52206">
    <property type="entry name" value="Hypothetical protein MTH538"/>
    <property type="match status" value="1"/>
</dbReference>
<organism evidence="3">
    <name type="scientific">uncultured Caudovirales phage</name>
    <dbReference type="NCBI Taxonomy" id="2100421"/>
    <lineage>
        <taxon>Viruses</taxon>
        <taxon>Duplodnaviria</taxon>
        <taxon>Heunggongvirae</taxon>
        <taxon>Uroviricota</taxon>
        <taxon>Caudoviricetes</taxon>
        <taxon>Peduoviridae</taxon>
        <taxon>Maltschvirus</taxon>
        <taxon>Maltschvirus maltsch</taxon>
    </lineage>
</organism>
<dbReference type="EMBL" id="MF417900">
    <property type="protein sequence ID" value="ASN70032.1"/>
    <property type="molecule type" value="Genomic_DNA"/>
</dbReference>
<evidence type="ECO:0000313" key="2">
    <source>
        <dbReference type="EMBL" id="ASN69957.1"/>
    </source>
</evidence>
<sequence>MLGKLFVSYRADDEGSKYKNLLVAWSKNPNKNFYHLKFEDTSIGISINSTDAIYIKRRIKDKIKESNKVICIVGKNTHTSDWVNWEIDTAKELNKPIVAIKIDRFYHTPTRLYNKQVKWAYSFTYESIKKALLEI</sequence>
<name>A0A2H4J496_9CAUD</name>
<proteinExistence type="predicted"/>